<keyword evidence="6" id="KW-1185">Reference proteome</keyword>
<dbReference type="PRINTS" id="PR01790">
    <property type="entry name" value="SMP30FAMILY"/>
</dbReference>
<comment type="caution">
    <text evidence="5">The sequence shown here is derived from an EMBL/GenBank/DDBJ whole genome shotgun (WGS) entry which is preliminary data.</text>
</comment>
<reference evidence="5 6" key="1">
    <citation type="submission" date="2018-01" db="EMBL/GenBank/DDBJ databases">
        <title>Genomic Encyclopedia of Archaeal and Bacterial Type Strains, Phase II (KMG-II): from individual species to whole genera.</title>
        <authorList>
            <person name="Goeker M."/>
        </authorList>
    </citation>
    <scope>NUCLEOTIDE SEQUENCE [LARGE SCALE GENOMIC DNA]</scope>
    <source>
        <strain evidence="5 6">DSM 12048</strain>
    </source>
</reference>
<evidence type="ECO:0000259" key="4">
    <source>
        <dbReference type="Pfam" id="PF08450"/>
    </source>
</evidence>
<feature type="binding site" evidence="3">
    <location>
        <position position="97"/>
    </location>
    <ligand>
        <name>substrate</name>
    </ligand>
</feature>
<evidence type="ECO:0000256" key="2">
    <source>
        <dbReference type="PIRSR" id="PIRSR605511-1"/>
    </source>
</evidence>
<evidence type="ECO:0000313" key="6">
    <source>
        <dbReference type="Proteomes" id="UP000239736"/>
    </source>
</evidence>
<feature type="binding site" evidence="3">
    <location>
        <position position="15"/>
    </location>
    <ligand>
        <name>a divalent metal cation</name>
        <dbReference type="ChEBI" id="CHEBI:60240"/>
    </ligand>
</feature>
<feature type="active site" description="Proton donor/acceptor" evidence="2">
    <location>
        <position position="195"/>
    </location>
</feature>
<feature type="binding site" evidence="3">
    <location>
        <position position="195"/>
    </location>
    <ligand>
        <name>a divalent metal cation</name>
        <dbReference type="ChEBI" id="CHEBI:60240"/>
    </ligand>
</feature>
<feature type="binding site" evidence="3">
    <location>
        <position position="144"/>
    </location>
    <ligand>
        <name>a divalent metal cation</name>
        <dbReference type="ChEBI" id="CHEBI:60240"/>
    </ligand>
</feature>
<dbReference type="PANTHER" id="PTHR10907:SF47">
    <property type="entry name" value="REGUCALCIN"/>
    <property type="match status" value="1"/>
</dbReference>
<comment type="similarity">
    <text evidence="1">Belongs to the SMP-30/CGR1 family.</text>
</comment>
<sequence length="282" mass="30754">MTATVFSDTICELGEGPLWHPERGELIWFDILGKRMFARAPGGPERHWDFDEHVSAAGWVSEGELLIASETALWRFDMETGTRARVVPLEADNPVTRSNDGRADPWGGFWIGTMGKRAEPRAGSIWRYWRGELRRLVPEVTISNSICFAPDGSCAYWTDTADGRIWRQPLDPETGWPRGNRELFADLSDESFGPDGSVTDSAGNLWNAQWGAGRVAAYAPDGRLVTTLAVPGAQASCPAFGGPDLRTLFVTTAAQGLSDPASGRTYALPAPVAGLPEHRVIL</sequence>
<name>A0A2S5JH35_9RHOB</name>
<dbReference type="GO" id="GO:0004341">
    <property type="term" value="F:gluconolactonase activity"/>
    <property type="evidence" value="ECO:0007669"/>
    <property type="project" value="TreeGrafter"/>
</dbReference>
<protein>
    <submittedName>
        <fullName evidence="5">Sugar lactone lactonase YvrE</fullName>
    </submittedName>
</protein>
<dbReference type="GO" id="GO:0005509">
    <property type="term" value="F:calcium ion binding"/>
    <property type="evidence" value="ECO:0007669"/>
    <property type="project" value="TreeGrafter"/>
</dbReference>
<dbReference type="Proteomes" id="UP000239736">
    <property type="component" value="Unassembled WGS sequence"/>
</dbReference>
<evidence type="ECO:0000313" key="5">
    <source>
        <dbReference type="EMBL" id="PPB80772.1"/>
    </source>
</evidence>
<evidence type="ECO:0000256" key="3">
    <source>
        <dbReference type="PIRSR" id="PIRSR605511-2"/>
    </source>
</evidence>
<dbReference type="OrthoDB" id="2633250at2"/>
<dbReference type="EMBL" id="PRDS01000004">
    <property type="protein sequence ID" value="PPB80772.1"/>
    <property type="molecule type" value="Genomic_DNA"/>
</dbReference>
<dbReference type="PANTHER" id="PTHR10907">
    <property type="entry name" value="REGUCALCIN"/>
    <property type="match status" value="1"/>
</dbReference>
<dbReference type="Pfam" id="PF08450">
    <property type="entry name" value="SGL"/>
    <property type="match status" value="1"/>
</dbReference>
<comment type="cofactor">
    <cofactor evidence="3">
        <name>Zn(2+)</name>
        <dbReference type="ChEBI" id="CHEBI:29105"/>
    </cofactor>
    <text evidence="3">Binds 1 divalent metal cation per subunit.</text>
</comment>
<dbReference type="SUPFAM" id="SSF63829">
    <property type="entry name" value="Calcium-dependent phosphotriesterase"/>
    <property type="match status" value="1"/>
</dbReference>
<dbReference type="RefSeq" id="WP_104070418.1">
    <property type="nucleotide sequence ID" value="NZ_PRDS01000004.1"/>
</dbReference>
<dbReference type="AlphaFoldDB" id="A0A2S5JH35"/>
<organism evidence="5 6">
    <name type="scientific">Albidovulum inexpectatum</name>
    <dbReference type="NCBI Taxonomy" id="196587"/>
    <lineage>
        <taxon>Bacteria</taxon>
        <taxon>Pseudomonadati</taxon>
        <taxon>Pseudomonadota</taxon>
        <taxon>Alphaproteobacteria</taxon>
        <taxon>Rhodobacterales</taxon>
        <taxon>Paracoccaceae</taxon>
        <taxon>Albidovulum</taxon>
    </lineage>
</organism>
<accession>A0A2S5JH35</accession>
<feature type="domain" description="SMP-30/Gluconolactonase/LRE-like region" evidence="4">
    <location>
        <begin position="13"/>
        <end position="253"/>
    </location>
</feature>
<dbReference type="InterPro" id="IPR005511">
    <property type="entry name" value="SMP-30"/>
</dbReference>
<dbReference type="InterPro" id="IPR011042">
    <property type="entry name" value="6-blade_b-propeller_TolB-like"/>
</dbReference>
<keyword evidence="3" id="KW-0862">Zinc</keyword>
<keyword evidence="3" id="KW-0479">Metal-binding</keyword>
<dbReference type="InterPro" id="IPR013658">
    <property type="entry name" value="SGL"/>
</dbReference>
<dbReference type="Gene3D" id="2.120.10.30">
    <property type="entry name" value="TolB, C-terminal domain"/>
    <property type="match status" value="1"/>
</dbReference>
<evidence type="ECO:0000256" key="1">
    <source>
        <dbReference type="ARBA" id="ARBA00008853"/>
    </source>
</evidence>
<dbReference type="GO" id="GO:0019853">
    <property type="term" value="P:L-ascorbic acid biosynthetic process"/>
    <property type="evidence" value="ECO:0007669"/>
    <property type="project" value="TreeGrafter"/>
</dbReference>
<feature type="binding site" evidence="3">
    <location>
        <position position="99"/>
    </location>
    <ligand>
        <name>substrate</name>
    </ligand>
</feature>
<proteinExistence type="inferred from homology"/>
<gene>
    <name evidence="5" type="ORF">LV82_01504</name>
</gene>